<proteinExistence type="predicted"/>
<dbReference type="Proteomes" id="UP000521943">
    <property type="component" value="Unassembled WGS sequence"/>
</dbReference>
<organism evidence="1 2">
    <name type="scientific">Ephemerocybe angulata</name>
    <dbReference type="NCBI Taxonomy" id="980116"/>
    <lineage>
        <taxon>Eukaryota</taxon>
        <taxon>Fungi</taxon>
        <taxon>Dikarya</taxon>
        <taxon>Basidiomycota</taxon>
        <taxon>Agaricomycotina</taxon>
        <taxon>Agaricomycetes</taxon>
        <taxon>Agaricomycetidae</taxon>
        <taxon>Agaricales</taxon>
        <taxon>Agaricineae</taxon>
        <taxon>Psathyrellaceae</taxon>
        <taxon>Ephemerocybe</taxon>
    </lineage>
</organism>
<dbReference type="AlphaFoldDB" id="A0A8H6HUH8"/>
<name>A0A8H6HUH8_9AGAR</name>
<evidence type="ECO:0000313" key="2">
    <source>
        <dbReference type="Proteomes" id="UP000521943"/>
    </source>
</evidence>
<gene>
    <name evidence="1" type="ORF">DFP72DRAFT_849698</name>
</gene>
<comment type="caution">
    <text evidence="1">The sequence shown here is derived from an EMBL/GenBank/DDBJ whole genome shotgun (WGS) entry which is preliminary data.</text>
</comment>
<evidence type="ECO:0000313" key="1">
    <source>
        <dbReference type="EMBL" id="KAF6752562.1"/>
    </source>
</evidence>
<protein>
    <submittedName>
        <fullName evidence="1">Uncharacterized protein</fullName>
    </submittedName>
</protein>
<accession>A0A8H6HUH8</accession>
<keyword evidence="2" id="KW-1185">Reference proteome</keyword>
<reference evidence="1 2" key="1">
    <citation type="submission" date="2020-07" db="EMBL/GenBank/DDBJ databases">
        <title>Comparative genomics of pyrophilous fungi reveals a link between fire events and developmental genes.</title>
        <authorList>
            <consortium name="DOE Joint Genome Institute"/>
            <person name="Steindorff A.S."/>
            <person name="Carver A."/>
            <person name="Calhoun S."/>
            <person name="Stillman K."/>
            <person name="Liu H."/>
            <person name="Lipzen A."/>
            <person name="Pangilinan J."/>
            <person name="Labutti K."/>
            <person name="Bruns T.D."/>
            <person name="Grigoriev I.V."/>
        </authorList>
    </citation>
    <scope>NUCLEOTIDE SEQUENCE [LARGE SCALE GENOMIC DNA]</scope>
    <source>
        <strain evidence="1 2">CBS 144469</strain>
    </source>
</reference>
<sequence length="345" mass="40340">MPRSRRGLAPATRRADTLVAAICFIGVFLAGGDLEAFWTMSYLRWIILWGDPPSPPDVNRLIFTQLHRMHIIINIYDLAVRRRRRALAPRPYTNAEWAARRERLREDLRDILSNEISLERYLHRPITMSDEPIFQTLYGTDVPRHVLRPLRINIDIPRANHRRRNNDNDNDEMVDPCFEVESPRACGSGVYRGKTVCHRSFLDFRDVHTARNGSRADLRNELPPYRVDSLQLITIIENVDDFEEAIRSDRTVAWLEGFLDYWFKRWPVGVPKGQDRNKATAEEKLVGLYAILLHCPQSDSMQRVYQTFAENTSYARAARERKRLYDWGKQVDIVFQTWLSTSELA</sequence>
<dbReference type="EMBL" id="JACGCI010000043">
    <property type="protein sequence ID" value="KAF6752562.1"/>
    <property type="molecule type" value="Genomic_DNA"/>
</dbReference>